<dbReference type="RefSeq" id="WP_146323980.1">
    <property type="nucleotide sequence ID" value="NZ_BAABLR010000007.1"/>
</dbReference>
<dbReference type="PROSITE" id="PS51318">
    <property type="entry name" value="TAT"/>
    <property type="match status" value="1"/>
</dbReference>
<dbReference type="InterPro" id="IPR015020">
    <property type="entry name" value="Rv2525c-like_Glyco_Hydro-like"/>
</dbReference>
<dbReference type="Gene3D" id="3.20.20.80">
    <property type="entry name" value="Glycosidases"/>
    <property type="match status" value="1"/>
</dbReference>
<evidence type="ECO:0000256" key="1">
    <source>
        <dbReference type="SAM" id="MobiDB-lite"/>
    </source>
</evidence>
<accession>A0A5C5UKE2</accession>
<gene>
    <name evidence="4" type="ORF">FRX94_04740</name>
</gene>
<comment type="caution">
    <text evidence="4">The sequence shown here is derived from an EMBL/GenBank/DDBJ whole genome shotgun (WGS) entry which is preliminary data.</text>
</comment>
<name>A0A5C5UKE2_9CORY</name>
<organism evidence="4 5">
    <name type="scientific">Corynebacterium canis</name>
    <dbReference type="NCBI Taxonomy" id="679663"/>
    <lineage>
        <taxon>Bacteria</taxon>
        <taxon>Bacillati</taxon>
        <taxon>Actinomycetota</taxon>
        <taxon>Actinomycetes</taxon>
        <taxon>Mycobacteriales</taxon>
        <taxon>Corynebacteriaceae</taxon>
        <taxon>Corynebacterium</taxon>
    </lineage>
</organism>
<protein>
    <submittedName>
        <fullName evidence="4">DUF1906 domain-containing protein</fullName>
    </submittedName>
</protein>
<dbReference type="InterPro" id="IPR006311">
    <property type="entry name" value="TAT_signal"/>
</dbReference>
<reference evidence="4 5" key="1">
    <citation type="submission" date="2019-08" db="EMBL/GenBank/DDBJ databases">
        <authorList>
            <person name="Lei W."/>
        </authorList>
    </citation>
    <scope>NUCLEOTIDE SEQUENCE [LARGE SCALE GENOMIC DNA]</scope>
    <source>
        <strain evidence="4 5">CCUG 58627</strain>
    </source>
</reference>
<dbReference type="InterPro" id="IPR019546">
    <property type="entry name" value="TAT_signal_bac_arc"/>
</dbReference>
<evidence type="ECO:0000256" key="2">
    <source>
        <dbReference type="SAM" id="SignalP"/>
    </source>
</evidence>
<feature type="signal peptide" evidence="2">
    <location>
        <begin position="1"/>
        <end position="31"/>
    </location>
</feature>
<feature type="compositionally biased region" description="Low complexity" evidence="1">
    <location>
        <begin position="245"/>
        <end position="262"/>
    </location>
</feature>
<feature type="domain" description="Rv2525c-like glycoside hydrolase-like" evidence="3">
    <location>
        <begin position="49"/>
        <end position="229"/>
    </location>
</feature>
<dbReference type="NCBIfam" id="TIGR01409">
    <property type="entry name" value="TAT_signal_seq"/>
    <property type="match status" value="1"/>
</dbReference>
<dbReference type="Pfam" id="PF08924">
    <property type="entry name" value="Rv2525c_GlyHyd-like"/>
    <property type="match status" value="1"/>
</dbReference>
<proteinExistence type="predicted"/>
<evidence type="ECO:0000313" key="5">
    <source>
        <dbReference type="Proteomes" id="UP000320791"/>
    </source>
</evidence>
<feature type="chain" id="PRO_5023018826" evidence="2">
    <location>
        <begin position="32"/>
        <end position="275"/>
    </location>
</feature>
<dbReference type="OrthoDB" id="4472230at2"/>
<keyword evidence="5" id="KW-1185">Reference proteome</keyword>
<dbReference type="SUPFAM" id="SSF51445">
    <property type="entry name" value="(Trans)glycosidases"/>
    <property type="match status" value="1"/>
</dbReference>
<dbReference type="InterPro" id="IPR017853">
    <property type="entry name" value="GH"/>
</dbReference>
<evidence type="ECO:0000259" key="3">
    <source>
        <dbReference type="Pfam" id="PF08924"/>
    </source>
</evidence>
<sequence length="275" mass="29210">MISRRTFLKATACSLAVGAASTAVTTSTANAAPLVGTIIDFSAGVPSAAAIKAAGHLGAIRYVSERRPGAEWMLGKPVTLKETREMASLDLQTASVYQFGRAETADWKAGAAGALEHAPKAISLHLAAGGPTQRPIYVAIDDNPTRDEYVNQIRPYLEGFKIALAAVSLQLGIYANYGTIEWALADGLGEFYWQHDWGSQGKLHPRAHLHQKAGYRAHIDGIEVDVNNVYAADWGQWSPGNAAIPPNTDDAPNTNNNASTDATSEIIRALGTLSS</sequence>
<dbReference type="Proteomes" id="UP000320791">
    <property type="component" value="Unassembled WGS sequence"/>
</dbReference>
<feature type="region of interest" description="Disordered" evidence="1">
    <location>
        <begin position="241"/>
        <end position="262"/>
    </location>
</feature>
<dbReference type="AlphaFoldDB" id="A0A5C5UKE2"/>
<evidence type="ECO:0000313" key="4">
    <source>
        <dbReference type="EMBL" id="TWT26704.1"/>
    </source>
</evidence>
<dbReference type="EMBL" id="VOHM01000007">
    <property type="protein sequence ID" value="TWT26704.1"/>
    <property type="molecule type" value="Genomic_DNA"/>
</dbReference>
<keyword evidence="2" id="KW-0732">Signal</keyword>